<reference evidence="1" key="1">
    <citation type="submission" date="2018-02" db="EMBL/GenBank/DDBJ databases">
        <title>The genomes of Aspergillus section Nigri reveals drivers in fungal speciation.</title>
        <authorList>
            <consortium name="DOE Joint Genome Institute"/>
            <person name="Vesth T.C."/>
            <person name="Nybo J."/>
            <person name="Theobald S."/>
            <person name="Brandl J."/>
            <person name="Frisvad J.C."/>
            <person name="Nielsen K.F."/>
            <person name="Lyhne E.K."/>
            <person name="Kogle M.E."/>
            <person name="Kuo A."/>
            <person name="Riley R."/>
            <person name="Clum A."/>
            <person name="Nolan M."/>
            <person name="Lipzen A."/>
            <person name="Salamov A."/>
            <person name="Henrissat B."/>
            <person name="Wiebenga A."/>
            <person name="De vries R.P."/>
            <person name="Grigoriev I.V."/>
            <person name="Mortensen U.H."/>
            <person name="Andersen M.R."/>
            <person name="Baker S.E."/>
        </authorList>
    </citation>
    <scope>NUCLEOTIDE SEQUENCE</scope>
    <source>
        <strain evidence="1">CBS 621.78</strain>
    </source>
</reference>
<sequence length="765" mass="84737">MAVLVSPLPVVGLGALYQSEPRSSGVKRPEYKTISNLDIHLNLRHLSAIVDLPEDDHLPLRLHHPTLREFILDEVRCTEQAFHVDTRQTHLTLAGCCVNIISQSWACSPPGQGIFGLDNPAVAVTDVSRSQLEQWLPAGVRYACLYWVHHLQQSGAKIHKNDSIDLFLRKNLLHWLEALIWMRLSDGVRAVASLESMTILSDTKNPSVDAYIHDAKRFTLSSRYTIEPYPLQIYLSGLVFVPAQSTVRLLFKKEALHWMHRMPSISANWSLLLQSLSGRVWSSRALAFSPCGKILASAAIRGASKIVEVWDPVTGELLQAIDLPDLAVFVGFLREEERLVVVSGGGTNRDHHIQQRDPWTGECLQESSIPAEIGIFGAVALSEVGELLALMVDSRTIQVWDVLSGCCIRRLTGHESEIIHAVASKDGSVLASTTVDGAIYMWDTYKAQCLQPTTTNLLRVLKVQSAPKYGLSSDGQALDISKDGRFLASVSYGQIQLWDIETGRCCQTTNMGVAECAGVALSPDGSMLATCARVSVRLWDLKAGEVMDPPTVIRTRNLRDVRFSPHGRLLAVLSVDLQLYIWDTVTGRCLGDLGHTRDAMREFELWEVLQSLLPDPKLQYCIDLANEENDPAEEPPVNLAALCFTEDEKFLVSRSGPDARLWDITNKTCVLAVDLNKSTASRSVTTKKDLHTLVHTGVELLTSLEDPQPRLTLEDNEWILAGAQKLLRLPPQYTNLEGAAAFENIIAIAYSAASVLIFHFRSELL</sequence>
<protein>
    <submittedName>
        <fullName evidence="1">WD40 repeat-like protein</fullName>
    </submittedName>
</protein>
<dbReference type="EMBL" id="KZ825415">
    <property type="protein sequence ID" value="RAH40247.1"/>
    <property type="molecule type" value="Genomic_DNA"/>
</dbReference>
<organism evidence="1 2">
    <name type="scientific">Aspergillus brunneoviolaceus CBS 621.78</name>
    <dbReference type="NCBI Taxonomy" id="1450534"/>
    <lineage>
        <taxon>Eukaryota</taxon>
        <taxon>Fungi</taxon>
        <taxon>Dikarya</taxon>
        <taxon>Ascomycota</taxon>
        <taxon>Pezizomycotina</taxon>
        <taxon>Eurotiomycetes</taxon>
        <taxon>Eurotiomycetidae</taxon>
        <taxon>Eurotiales</taxon>
        <taxon>Aspergillaceae</taxon>
        <taxon>Aspergillus</taxon>
        <taxon>Aspergillus subgen. Circumdati</taxon>
    </lineage>
</organism>
<gene>
    <name evidence="1" type="ORF">BO95DRAFT_436834</name>
</gene>
<accession>A0ACD1FTG0</accession>
<proteinExistence type="predicted"/>
<keyword evidence="2" id="KW-1185">Reference proteome</keyword>
<evidence type="ECO:0000313" key="1">
    <source>
        <dbReference type="EMBL" id="RAH40247.1"/>
    </source>
</evidence>
<dbReference type="Proteomes" id="UP000249057">
    <property type="component" value="Unassembled WGS sequence"/>
</dbReference>
<evidence type="ECO:0000313" key="2">
    <source>
        <dbReference type="Proteomes" id="UP000249057"/>
    </source>
</evidence>
<name>A0ACD1FTG0_9EURO</name>